<dbReference type="Pfam" id="PF08269">
    <property type="entry name" value="dCache_2"/>
    <property type="match status" value="1"/>
</dbReference>
<dbReference type="GO" id="GO:0005886">
    <property type="term" value="C:plasma membrane"/>
    <property type="evidence" value="ECO:0007669"/>
    <property type="project" value="UniProtKB-SubCell"/>
</dbReference>
<dbReference type="GO" id="GO:0004888">
    <property type="term" value="F:transmembrane signaling receptor activity"/>
    <property type="evidence" value="ECO:0007669"/>
    <property type="project" value="InterPro"/>
</dbReference>
<dbReference type="SMART" id="SM00304">
    <property type="entry name" value="HAMP"/>
    <property type="match status" value="1"/>
</dbReference>
<evidence type="ECO:0000256" key="8">
    <source>
        <dbReference type="PROSITE-ProRule" id="PRU00284"/>
    </source>
</evidence>
<proteinExistence type="inferred from homology"/>
<feature type="domain" description="Methyl-accepting transducer" evidence="11">
    <location>
        <begin position="306"/>
        <end position="535"/>
    </location>
</feature>
<dbReference type="GO" id="GO:0006935">
    <property type="term" value="P:chemotaxis"/>
    <property type="evidence" value="ECO:0007669"/>
    <property type="project" value="InterPro"/>
</dbReference>
<dbReference type="PROSITE" id="PS50111">
    <property type="entry name" value="CHEMOTAXIS_TRANSDUC_2"/>
    <property type="match status" value="1"/>
</dbReference>
<dbReference type="Gene3D" id="1.10.287.950">
    <property type="entry name" value="Methyl-accepting chemotaxis protein"/>
    <property type="match status" value="1"/>
</dbReference>
<keyword evidence="5 10" id="KW-0472">Membrane</keyword>
<reference evidence="13 14" key="1">
    <citation type="submission" date="2017-01" db="EMBL/GenBank/DDBJ databases">
        <authorList>
            <person name="Mah S.A."/>
            <person name="Swanson W.J."/>
            <person name="Moy G.W."/>
            <person name="Vacquier V.D."/>
        </authorList>
    </citation>
    <scope>NUCLEOTIDE SEQUENCE [LARGE SCALE GENOMIC DNA]</scope>
    <source>
        <strain evidence="13 14">DSM 11589</strain>
    </source>
</reference>
<dbReference type="PANTHER" id="PTHR32089">
    <property type="entry name" value="METHYL-ACCEPTING CHEMOTAXIS PROTEIN MCPB"/>
    <property type="match status" value="1"/>
</dbReference>
<dbReference type="InterPro" id="IPR004010">
    <property type="entry name" value="Double_Cache_2"/>
</dbReference>
<dbReference type="PRINTS" id="PR00260">
    <property type="entry name" value="CHEMTRNSDUCR"/>
</dbReference>
<evidence type="ECO:0000256" key="1">
    <source>
        <dbReference type="ARBA" id="ARBA00004651"/>
    </source>
</evidence>
<keyword evidence="2" id="KW-1003">Cell membrane</keyword>
<dbReference type="PROSITE" id="PS51257">
    <property type="entry name" value="PROKAR_LIPOPROTEIN"/>
    <property type="match status" value="1"/>
</dbReference>
<evidence type="ECO:0000256" key="4">
    <source>
        <dbReference type="ARBA" id="ARBA00022989"/>
    </source>
</evidence>
<keyword evidence="3 10" id="KW-0812">Transmembrane</keyword>
<keyword evidence="4 10" id="KW-1133">Transmembrane helix</keyword>
<evidence type="ECO:0000256" key="7">
    <source>
        <dbReference type="ARBA" id="ARBA00029447"/>
    </source>
</evidence>
<dbReference type="GO" id="GO:0007165">
    <property type="term" value="P:signal transduction"/>
    <property type="evidence" value="ECO:0007669"/>
    <property type="project" value="UniProtKB-KW"/>
</dbReference>
<evidence type="ECO:0000256" key="2">
    <source>
        <dbReference type="ARBA" id="ARBA00022475"/>
    </source>
</evidence>
<sequence>MTLNHVRISVKVWALMIVAAACMVLGTAYAMITLHSAMLADQQASLQHIVQAAHGLVAGLESKVRSGQITDAQAKALARDSLRTMVYDGNEYLFVLDTSGTLLVNRATPELEGSVILDRTAADGTPVFRQMIDLATAGTGGFISYQWPMPGVSTPVAKLSYVQGFGPWGWVIGTGVYLDRFENAYMRQVLEFATMVVIAMSLIGAIAYLLVQNIVPPLGVLAHRMHALADGDLSVDVRGQDRQDEVGEMARAMVVFKDHALARRTLEQQARQAEQRAAAERKAMMLQMADDFEKAICEIVHVVSSSASEMGQTAAAMSATAEETSRQSAVVAAAAEEASTNVSAVASATEQLSRSVHQIASSIGHAASIARSAVDEAERSNRMVSDLAATADRIGHVVTLIAGIANQTNLLALNATIEAARAGDAGKGFAVVANEVKVLAGQTAQATEDIAHQVGAIQDETRHAVAVIQGIGKTISQISDTASLIASAITQQEAATEEISRNVQMASAGTNEVSATIYGVRDAAEETGQAASDVRTSADQLAGNATLLRDSVDTFLSGVRAA</sequence>
<feature type="transmembrane region" description="Helical" evidence="10">
    <location>
        <begin position="12"/>
        <end position="32"/>
    </location>
</feature>
<evidence type="ECO:0000256" key="9">
    <source>
        <dbReference type="SAM" id="Coils"/>
    </source>
</evidence>
<evidence type="ECO:0000256" key="6">
    <source>
        <dbReference type="ARBA" id="ARBA00023224"/>
    </source>
</evidence>
<dbReference type="Pfam" id="PF00672">
    <property type="entry name" value="HAMP"/>
    <property type="match status" value="1"/>
</dbReference>
<accession>A0A1N7MQ02</accession>
<dbReference type="AlphaFoldDB" id="A0A1N7MQ02"/>
<keyword evidence="14" id="KW-1185">Reference proteome</keyword>
<gene>
    <name evidence="13" type="ORF">SAMN05421779_104267</name>
</gene>
<keyword evidence="6 8" id="KW-0807">Transducer</keyword>
<dbReference type="InterPro" id="IPR004090">
    <property type="entry name" value="Chemotax_Me-accpt_rcpt"/>
</dbReference>
<dbReference type="InterPro" id="IPR004089">
    <property type="entry name" value="MCPsignal_dom"/>
</dbReference>
<dbReference type="SMART" id="SM01049">
    <property type="entry name" value="Cache_2"/>
    <property type="match status" value="1"/>
</dbReference>
<evidence type="ECO:0000259" key="12">
    <source>
        <dbReference type="PROSITE" id="PS50885"/>
    </source>
</evidence>
<protein>
    <submittedName>
        <fullName evidence="13">Methyl-accepting chemotaxis sensory transducer with Cache sensor</fullName>
    </submittedName>
</protein>
<dbReference type="STRING" id="80876.SAMN05421779_104267"/>
<name>A0A1N7MQ02_9PROT</name>
<feature type="domain" description="HAMP" evidence="12">
    <location>
        <begin position="212"/>
        <end position="265"/>
    </location>
</feature>
<organism evidence="13 14">
    <name type="scientific">Insolitispirillum peregrinum</name>
    <dbReference type="NCBI Taxonomy" id="80876"/>
    <lineage>
        <taxon>Bacteria</taxon>
        <taxon>Pseudomonadati</taxon>
        <taxon>Pseudomonadota</taxon>
        <taxon>Alphaproteobacteria</taxon>
        <taxon>Rhodospirillales</taxon>
        <taxon>Novispirillaceae</taxon>
        <taxon>Insolitispirillum</taxon>
    </lineage>
</organism>
<evidence type="ECO:0000313" key="14">
    <source>
        <dbReference type="Proteomes" id="UP000185678"/>
    </source>
</evidence>
<dbReference type="PROSITE" id="PS50885">
    <property type="entry name" value="HAMP"/>
    <property type="match status" value="1"/>
</dbReference>
<dbReference type="EMBL" id="FTOA01000004">
    <property type="protein sequence ID" value="SIS88132.1"/>
    <property type="molecule type" value="Genomic_DNA"/>
</dbReference>
<dbReference type="InterPro" id="IPR003660">
    <property type="entry name" value="HAMP_dom"/>
</dbReference>
<feature type="transmembrane region" description="Helical" evidence="10">
    <location>
        <begin position="189"/>
        <end position="211"/>
    </location>
</feature>
<keyword evidence="9" id="KW-0175">Coiled coil</keyword>
<dbReference type="SMART" id="SM00283">
    <property type="entry name" value="MA"/>
    <property type="match status" value="1"/>
</dbReference>
<evidence type="ECO:0000313" key="13">
    <source>
        <dbReference type="EMBL" id="SIS88132.1"/>
    </source>
</evidence>
<dbReference type="CDD" id="cd06225">
    <property type="entry name" value="HAMP"/>
    <property type="match status" value="1"/>
</dbReference>
<dbReference type="PANTHER" id="PTHR32089:SF112">
    <property type="entry name" value="LYSOZYME-LIKE PROTEIN-RELATED"/>
    <property type="match status" value="1"/>
</dbReference>
<dbReference type="Gene3D" id="3.30.450.20">
    <property type="entry name" value="PAS domain"/>
    <property type="match status" value="1"/>
</dbReference>
<feature type="coiled-coil region" evidence="9">
    <location>
        <begin position="256"/>
        <end position="283"/>
    </location>
</feature>
<dbReference type="Gene3D" id="6.10.340.10">
    <property type="match status" value="1"/>
</dbReference>
<dbReference type="OrthoDB" id="7260004at2"/>
<dbReference type="Proteomes" id="UP000185678">
    <property type="component" value="Unassembled WGS sequence"/>
</dbReference>
<dbReference type="RefSeq" id="WP_076400702.1">
    <property type="nucleotide sequence ID" value="NZ_FTOA01000004.1"/>
</dbReference>
<comment type="subcellular location">
    <subcellularLocation>
        <location evidence="1">Cell membrane</location>
        <topology evidence="1">Multi-pass membrane protein</topology>
    </subcellularLocation>
</comment>
<evidence type="ECO:0000256" key="5">
    <source>
        <dbReference type="ARBA" id="ARBA00023136"/>
    </source>
</evidence>
<evidence type="ECO:0000256" key="3">
    <source>
        <dbReference type="ARBA" id="ARBA00022692"/>
    </source>
</evidence>
<dbReference type="Pfam" id="PF00015">
    <property type="entry name" value="MCPsignal"/>
    <property type="match status" value="1"/>
</dbReference>
<evidence type="ECO:0000259" key="11">
    <source>
        <dbReference type="PROSITE" id="PS50111"/>
    </source>
</evidence>
<comment type="similarity">
    <text evidence="7">Belongs to the methyl-accepting chemotaxis (MCP) protein family.</text>
</comment>
<dbReference type="SUPFAM" id="SSF58104">
    <property type="entry name" value="Methyl-accepting chemotaxis protein (MCP) signaling domain"/>
    <property type="match status" value="1"/>
</dbReference>
<evidence type="ECO:0000256" key="10">
    <source>
        <dbReference type="SAM" id="Phobius"/>
    </source>
</evidence>
<dbReference type="InterPro" id="IPR033480">
    <property type="entry name" value="sCache_2"/>
</dbReference>